<evidence type="ECO:0000313" key="1">
    <source>
        <dbReference type="EMBL" id="AXV84740.1"/>
    </source>
</evidence>
<dbReference type="AlphaFoldDB" id="A0AAD0WIZ7"/>
<dbReference type="SUPFAM" id="SSF63829">
    <property type="entry name" value="Calcium-dependent phosphotriesterase"/>
    <property type="match status" value="2"/>
</dbReference>
<gene>
    <name evidence="1" type="ORF">CJO77_20935</name>
</gene>
<dbReference type="Proteomes" id="UP000261758">
    <property type="component" value="Plasmid unnamed"/>
</dbReference>
<dbReference type="InterPro" id="IPR015943">
    <property type="entry name" value="WD40/YVTN_repeat-like_dom_sf"/>
</dbReference>
<proteinExistence type="predicted"/>
<name>A0AAD0WIZ7_RALSL</name>
<keyword evidence="1" id="KW-0614">Plasmid</keyword>
<dbReference type="Gene3D" id="2.130.10.10">
    <property type="entry name" value="YVTN repeat-like/Quinoprotein amine dehydrogenase"/>
    <property type="match status" value="2"/>
</dbReference>
<accession>A0AAD0WIZ7</accession>
<evidence type="ECO:0000313" key="2">
    <source>
        <dbReference type="Proteomes" id="UP000261758"/>
    </source>
</evidence>
<geneLocation type="plasmid" evidence="1 2">
    <name>unnamed</name>
</geneLocation>
<dbReference type="EMBL" id="CP022760">
    <property type="protein sequence ID" value="AXV84740.1"/>
    <property type="molecule type" value="Genomic_DNA"/>
</dbReference>
<protein>
    <submittedName>
        <fullName evidence="1">Uncharacterized protein</fullName>
    </submittedName>
</protein>
<organism evidence="1 2">
    <name type="scientific">Ralstonia solanacearum</name>
    <name type="common">Pseudomonas solanacearum</name>
    <dbReference type="NCBI Taxonomy" id="305"/>
    <lineage>
        <taxon>Bacteria</taxon>
        <taxon>Pseudomonadati</taxon>
        <taxon>Pseudomonadota</taxon>
        <taxon>Betaproteobacteria</taxon>
        <taxon>Burkholderiales</taxon>
        <taxon>Burkholderiaceae</taxon>
        <taxon>Ralstonia</taxon>
        <taxon>Ralstonia solanacearum species complex</taxon>
    </lineage>
</organism>
<reference evidence="1 2" key="1">
    <citation type="submission" date="2017-08" db="EMBL/GenBank/DDBJ databases">
        <title>Genome sequences of Ralstonia solanacearum Species Complex (RSSC) isolated from Potato bacterial wilts in Korea.</title>
        <authorList>
            <person name="Cho H."/>
            <person name="Song E.-S."/>
            <person name="Lee Y.K."/>
            <person name="Lee S."/>
            <person name="Lee S.-W."/>
            <person name="Jo A."/>
            <person name="Kim J.-G."/>
            <person name="Hwang I."/>
        </authorList>
    </citation>
    <scope>NUCLEOTIDE SEQUENCE [LARGE SCALE GENOMIC DNA]</scope>
    <source>
        <strain evidence="1 2">T98</strain>
        <plasmid evidence="1 2">unnamed</plasmid>
    </source>
</reference>
<sequence length="697" mass="73430">MAIAADGTAWVADPTVSGNSQNVYQLDKTGAVVGQPTTIASTPRGGVLLTYVALQTQGSTVKNVWVSNMDGAAVSYFAPDGTATPIDLGRGARPRGLLWDSVNDLMWVADEGRGNMYAIDVSQTPPRLDPNKQVSFGSPISMLATAQGKIWATGYGASVMFSFDLSKIGQQGQGIGTYPLGVPNAGPFCLHFAPDNKRLWFTTIAGGNDALWVIDDVTQAKPDPRQVQALGQYSLPQGLAVGKAGFVWVALTSSPEADQNPLQLKGKSICEFHDGTLISEYVLPDGARTPQPYSIIYLGNTTGVPDDFLASDQAVNARVLKFTPPDSVNSLGNKGVEYSGWPTIEYSTPGANFAQQVKVTVRRIDTGELLHNRPITVSIVNADNLNNPAYATFSDGGDQATITTGPGNGEPAGVALVPALIASNDVNIGKSFQLLGYTRGQPNRPMPFFTGYIGSKPNVTGITADDPSGVYARVEKEFPSTLNVTVSGANGVPIPILYEIQPSSVGAASFKQGSHNSTDQRKTVYTDPSGHASVALYALDVTGTVTVQAGPDPAIWSGVQPAKFDWQVNPIPTTIKWAPQYQLALGQYSDAGLWVQVLSGATPCPGEAINVALVQPIEGNPHKTYFARNDGVSVHRLTPNDTYIGDVKTDASGHVCLDVSGTYTLYGGLPGPTTLFANLVNEPPNLDASGTITVVGG</sequence>